<feature type="compositionally biased region" description="Pro residues" evidence="1">
    <location>
        <begin position="95"/>
        <end position="111"/>
    </location>
</feature>
<evidence type="ECO:0000256" key="1">
    <source>
        <dbReference type="SAM" id="MobiDB-lite"/>
    </source>
</evidence>
<evidence type="ECO:0000313" key="4">
    <source>
        <dbReference type="Proteomes" id="UP000485058"/>
    </source>
</evidence>
<feature type="compositionally biased region" description="Pro residues" evidence="1">
    <location>
        <begin position="182"/>
        <end position="199"/>
    </location>
</feature>
<feature type="chain" id="PRO_5025339303" evidence="2">
    <location>
        <begin position="19"/>
        <end position="209"/>
    </location>
</feature>
<name>A0A699ZV21_HAELA</name>
<feature type="region of interest" description="Disordered" evidence="1">
    <location>
        <begin position="170"/>
        <end position="209"/>
    </location>
</feature>
<proteinExistence type="predicted"/>
<sequence>MLCPPVTLAACWWRLPWATVHTVPAARCCSFNPVTAQVKRAMQHWCQQSGGGAGQARAHLAPTDLVYESSTTELPLTSLPGSSSPHTLAMLPATRHPPPSQAPPRSRPSPQVPADSQASSISGAAGAAAKARAAAQARLAIAQAAVAAGVAAPGPPAALAALEAVETVALDSSGPGLSRPLPRVPLRPPPPPSPLPRPRPLLHSPELLM</sequence>
<feature type="compositionally biased region" description="Low complexity" evidence="1">
    <location>
        <begin position="170"/>
        <end position="181"/>
    </location>
</feature>
<organism evidence="3 4">
    <name type="scientific">Haematococcus lacustris</name>
    <name type="common">Green alga</name>
    <name type="synonym">Haematococcus pluvialis</name>
    <dbReference type="NCBI Taxonomy" id="44745"/>
    <lineage>
        <taxon>Eukaryota</taxon>
        <taxon>Viridiplantae</taxon>
        <taxon>Chlorophyta</taxon>
        <taxon>core chlorophytes</taxon>
        <taxon>Chlorophyceae</taxon>
        <taxon>CS clade</taxon>
        <taxon>Chlamydomonadales</taxon>
        <taxon>Haematococcaceae</taxon>
        <taxon>Haematococcus</taxon>
    </lineage>
</organism>
<evidence type="ECO:0000256" key="2">
    <source>
        <dbReference type="SAM" id="SignalP"/>
    </source>
</evidence>
<dbReference type="EMBL" id="BLLF01001521">
    <property type="protein sequence ID" value="GFH19792.1"/>
    <property type="molecule type" value="Genomic_DNA"/>
</dbReference>
<keyword evidence="4" id="KW-1185">Reference proteome</keyword>
<comment type="caution">
    <text evidence="3">The sequence shown here is derived from an EMBL/GenBank/DDBJ whole genome shotgun (WGS) entry which is preliminary data.</text>
</comment>
<feature type="compositionally biased region" description="Low complexity" evidence="1">
    <location>
        <begin position="71"/>
        <end position="94"/>
    </location>
</feature>
<gene>
    <name evidence="3" type="ORF">HaLaN_16807</name>
</gene>
<dbReference type="Proteomes" id="UP000485058">
    <property type="component" value="Unassembled WGS sequence"/>
</dbReference>
<feature type="signal peptide" evidence="2">
    <location>
        <begin position="1"/>
        <end position="18"/>
    </location>
</feature>
<accession>A0A699ZV21</accession>
<protein>
    <submittedName>
        <fullName evidence="3">Uncharacterized protein</fullName>
    </submittedName>
</protein>
<feature type="compositionally biased region" description="Low complexity" evidence="1">
    <location>
        <begin position="112"/>
        <end position="123"/>
    </location>
</feature>
<evidence type="ECO:0000313" key="3">
    <source>
        <dbReference type="EMBL" id="GFH19792.1"/>
    </source>
</evidence>
<keyword evidence="2" id="KW-0732">Signal</keyword>
<dbReference type="AlphaFoldDB" id="A0A699ZV21"/>
<feature type="region of interest" description="Disordered" evidence="1">
    <location>
        <begin position="71"/>
        <end position="123"/>
    </location>
</feature>
<reference evidence="3 4" key="1">
    <citation type="submission" date="2020-02" db="EMBL/GenBank/DDBJ databases">
        <title>Draft genome sequence of Haematococcus lacustris strain NIES-144.</title>
        <authorList>
            <person name="Morimoto D."/>
            <person name="Nakagawa S."/>
            <person name="Yoshida T."/>
            <person name="Sawayama S."/>
        </authorList>
    </citation>
    <scope>NUCLEOTIDE SEQUENCE [LARGE SCALE GENOMIC DNA]</scope>
    <source>
        <strain evidence="3 4">NIES-144</strain>
    </source>
</reference>